<evidence type="ECO:0000256" key="3">
    <source>
        <dbReference type="ARBA" id="ARBA00007931"/>
    </source>
</evidence>
<name>A0A099L4M3_COLPS</name>
<dbReference type="InterPro" id="IPR036034">
    <property type="entry name" value="PDZ_sf"/>
</dbReference>
<keyword evidence="5 11" id="KW-0812">Transmembrane</keyword>
<proteinExistence type="inferred from homology"/>
<gene>
    <name evidence="13" type="ORF">GAB14E_1545</name>
</gene>
<evidence type="ECO:0000256" key="8">
    <source>
        <dbReference type="ARBA" id="ARBA00022989"/>
    </source>
</evidence>
<sequence>MIDFFWNLASFVIALGILVTVHEYGHFWVARKNGVKVERFSVGFGRAIWRKKAKDGTEYVLAMIPLGGYVKMLDERVDEVKPEDKDKTFNCKTVYQRIAIVGAGPLANFIFALFALYLMFLIGVPSVKPVIGEVDPSSIAGKAKLSYDSEIISVAGDATRNWQEVNLALIGKIGQEEIEIKTKHADSQYISTSILDTSQWQFSPDKVSALASLGITPFRPKVHNELAAVAEDSPAALGGLLVGDTLISVAGVKTSDWLSFAKEIKQYPGKEILITIKRNGELRTLPVTPNSIEQVGKVVGYIGVGPKVDAWPESLLIELKYGPIEAIKESAQRTWNLTTLTFGMIGKLISGDVSVKNLSGPIGIAQGAGASAGHGFVYFLGFLALISINLGIINLLPLPVLDGGHLLYYLIELFTGKEVPERVQEAGFKFGALALLMLMAIGLFNDFSRVLG</sequence>
<evidence type="ECO:0000256" key="1">
    <source>
        <dbReference type="ARBA" id="ARBA00001947"/>
    </source>
</evidence>
<dbReference type="RefSeq" id="WP_033080828.1">
    <property type="nucleotide sequence ID" value="NZ_JQEC01000004.1"/>
</dbReference>
<keyword evidence="4 13" id="KW-0645">Protease</keyword>
<keyword evidence="10 11" id="KW-0472">Membrane</keyword>
<comment type="cofactor">
    <cofactor evidence="1 11">
        <name>Zn(2+)</name>
        <dbReference type="ChEBI" id="CHEBI:29105"/>
    </cofactor>
</comment>
<dbReference type="SUPFAM" id="SSF50156">
    <property type="entry name" value="PDZ domain-like"/>
    <property type="match status" value="2"/>
</dbReference>
<dbReference type="PANTHER" id="PTHR42837">
    <property type="entry name" value="REGULATOR OF SIGMA-E PROTEASE RSEP"/>
    <property type="match status" value="1"/>
</dbReference>
<dbReference type="CDD" id="cd23081">
    <property type="entry name" value="cpPDZ_EcRseP-like"/>
    <property type="match status" value="1"/>
</dbReference>
<dbReference type="EMBL" id="JQEC01000004">
    <property type="protein sequence ID" value="KGJ97077.1"/>
    <property type="molecule type" value="Genomic_DNA"/>
</dbReference>
<evidence type="ECO:0000256" key="6">
    <source>
        <dbReference type="ARBA" id="ARBA00022801"/>
    </source>
</evidence>
<keyword evidence="11" id="KW-0479">Metal-binding</keyword>
<dbReference type="GO" id="GO:0046872">
    <property type="term" value="F:metal ion binding"/>
    <property type="evidence" value="ECO:0007669"/>
    <property type="project" value="UniProtKB-KW"/>
</dbReference>
<dbReference type="InterPro" id="IPR004387">
    <property type="entry name" value="Pept_M50_Zn"/>
</dbReference>
<keyword evidence="7 11" id="KW-0862">Zinc</keyword>
<dbReference type="GO" id="GO:0006508">
    <property type="term" value="P:proteolysis"/>
    <property type="evidence" value="ECO:0007669"/>
    <property type="project" value="UniProtKB-KW"/>
</dbReference>
<evidence type="ECO:0000313" key="13">
    <source>
        <dbReference type="EMBL" id="KGJ97077.1"/>
    </source>
</evidence>
<dbReference type="OrthoDB" id="9782003at2"/>
<dbReference type="EC" id="3.4.24.-" evidence="11"/>
<keyword evidence="6 11" id="KW-0378">Hydrolase</keyword>
<dbReference type="SMART" id="SM00228">
    <property type="entry name" value="PDZ"/>
    <property type="match status" value="2"/>
</dbReference>
<dbReference type="NCBIfam" id="TIGR00054">
    <property type="entry name" value="RIP metalloprotease RseP"/>
    <property type="match status" value="1"/>
</dbReference>
<dbReference type="AlphaFoldDB" id="A0A099L4M3"/>
<feature type="transmembrane region" description="Helical" evidence="11">
    <location>
        <begin position="6"/>
        <end position="29"/>
    </location>
</feature>
<dbReference type="InterPro" id="IPR001478">
    <property type="entry name" value="PDZ"/>
</dbReference>
<comment type="subcellular location">
    <subcellularLocation>
        <location evidence="2">Membrane</location>
        <topology evidence="2">Multi-pass membrane protein</topology>
    </subcellularLocation>
</comment>
<evidence type="ECO:0000256" key="4">
    <source>
        <dbReference type="ARBA" id="ARBA00022670"/>
    </source>
</evidence>
<comment type="similarity">
    <text evidence="3 11">Belongs to the peptidase M50B family.</text>
</comment>
<dbReference type="GO" id="GO:0016020">
    <property type="term" value="C:membrane"/>
    <property type="evidence" value="ECO:0007669"/>
    <property type="project" value="UniProtKB-SubCell"/>
</dbReference>
<evidence type="ECO:0000256" key="9">
    <source>
        <dbReference type="ARBA" id="ARBA00023049"/>
    </source>
</evidence>
<dbReference type="InterPro" id="IPR008915">
    <property type="entry name" value="Peptidase_M50"/>
</dbReference>
<dbReference type="Gene3D" id="2.30.42.10">
    <property type="match status" value="2"/>
</dbReference>
<dbReference type="Pfam" id="PF17820">
    <property type="entry name" value="PDZ_6"/>
    <property type="match status" value="1"/>
</dbReference>
<dbReference type="NCBIfam" id="NF008046">
    <property type="entry name" value="PRK10779.1"/>
    <property type="match status" value="1"/>
</dbReference>
<feature type="transmembrane region" description="Helical" evidence="11">
    <location>
        <begin position="376"/>
        <end position="396"/>
    </location>
</feature>
<accession>A0A099L4M3</accession>
<evidence type="ECO:0000256" key="10">
    <source>
        <dbReference type="ARBA" id="ARBA00023136"/>
    </source>
</evidence>
<dbReference type="CDD" id="cd06163">
    <property type="entry name" value="S2P-M50_PDZ_RseP-like"/>
    <property type="match status" value="2"/>
</dbReference>
<evidence type="ECO:0000256" key="11">
    <source>
        <dbReference type="RuleBase" id="RU362031"/>
    </source>
</evidence>
<evidence type="ECO:0000256" key="7">
    <source>
        <dbReference type="ARBA" id="ARBA00022833"/>
    </source>
</evidence>
<feature type="domain" description="PDZ" evidence="12">
    <location>
        <begin position="116"/>
        <end position="186"/>
    </location>
</feature>
<dbReference type="Pfam" id="PF02163">
    <property type="entry name" value="Peptidase_M50"/>
    <property type="match status" value="1"/>
</dbReference>
<evidence type="ECO:0000313" key="14">
    <source>
        <dbReference type="Proteomes" id="UP000029868"/>
    </source>
</evidence>
<evidence type="ECO:0000256" key="2">
    <source>
        <dbReference type="ARBA" id="ARBA00004141"/>
    </source>
</evidence>
<organism evidence="13 14">
    <name type="scientific">Colwellia psychrerythraea</name>
    <name type="common">Vibrio psychroerythus</name>
    <dbReference type="NCBI Taxonomy" id="28229"/>
    <lineage>
        <taxon>Bacteria</taxon>
        <taxon>Pseudomonadati</taxon>
        <taxon>Pseudomonadota</taxon>
        <taxon>Gammaproteobacteria</taxon>
        <taxon>Alteromonadales</taxon>
        <taxon>Colwelliaceae</taxon>
        <taxon>Colwellia</taxon>
    </lineage>
</organism>
<keyword evidence="9 11" id="KW-0482">Metalloprotease</keyword>
<dbReference type="Proteomes" id="UP000029868">
    <property type="component" value="Unassembled WGS sequence"/>
</dbReference>
<protein>
    <recommendedName>
        <fullName evidence="11">Zinc metalloprotease</fullName>
        <ecNumber evidence="11">3.4.24.-</ecNumber>
    </recommendedName>
</protein>
<dbReference type="PATRIC" id="fig|28229.3.peg.707"/>
<feature type="domain" description="PDZ" evidence="12">
    <location>
        <begin position="211"/>
        <end position="280"/>
    </location>
</feature>
<comment type="caution">
    <text evidence="13">The sequence shown here is derived from an EMBL/GenBank/DDBJ whole genome shotgun (WGS) entry which is preliminary data.</text>
</comment>
<dbReference type="PANTHER" id="PTHR42837:SF2">
    <property type="entry name" value="MEMBRANE METALLOPROTEASE ARASP2, CHLOROPLASTIC-RELATED"/>
    <property type="match status" value="1"/>
</dbReference>
<reference evidence="13 14" key="1">
    <citation type="submission" date="2014-08" db="EMBL/GenBank/DDBJ databases">
        <title>Genomic and Phenotypic Diversity of Colwellia psychrerythraea strains from Disparate Marine Basins.</title>
        <authorList>
            <person name="Techtmann S.M."/>
            <person name="Stelling S.C."/>
            <person name="Utturkar S.M."/>
            <person name="Alshibli N."/>
            <person name="Harris A."/>
            <person name="Brown S.D."/>
            <person name="Hazen T.C."/>
        </authorList>
    </citation>
    <scope>NUCLEOTIDE SEQUENCE [LARGE SCALE GENOMIC DNA]</scope>
    <source>
        <strain evidence="13 14">GAB14E</strain>
    </source>
</reference>
<keyword evidence="8 11" id="KW-1133">Transmembrane helix</keyword>
<feature type="transmembrane region" description="Helical" evidence="11">
    <location>
        <begin position="98"/>
        <end position="120"/>
    </location>
</feature>
<feature type="transmembrane region" description="Helical" evidence="11">
    <location>
        <begin position="426"/>
        <end position="444"/>
    </location>
</feature>
<dbReference type="GO" id="GO:0004222">
    <property type="term" value="F:metalloendopeptidase activity"/>
    <property type="evidence" value="ECO:0007669"/>
    <property type="project" value="InterPro"/>
</dbReference>
<dbReference type="InterPro" id="IPR041489">
    <property type="entry name" value="PDZ_6"/>
</dbReference>
<evidence type="ECO:0000256" key="5">
    <source>
        <dbReference type="ARBA" id="ARBA00022692"/>
    </source>
</evidence>
<evidence type="ECO:0000259" key="12">
    <source>
        <dbReference type="SMART" id="SM00228"/>
    </source>
</evidence>